<keyword evidence="2" id="KW-0560">Oxidoreductase</keyword>
<sequence>MMSHMDKLAGATRRGIAIRTGVTGILLGVLLTINAHGQTPSAPAAPPVPVETGYVIKFEVKPGKNAEFEKAISEMMIGVRTKEPGNVYCDLYHVPDDLLQTYVIVERYKDIKASKAHGDSAYIKKLGADLQNDVLDGPPDLKSLVFIRSK</sequence>
<dbReference type="Proteomes" id="UP000589520">
    <property type="component" value="Unassembled WGS sequence"/>
</dbReference>
<comment type="caution">
    <text evidence="2">The sequence shown here is derived from an EMBL/GenBank/DDBJ whole genome shotgun (WGS) entry which is preliminary data.</text>
</comment>
<accession>A0A7Y9TI43</accession>
<protein>
    <submittedName>
        <fullName evidence="2">Quinol monooxygenase YgiN</fullName>
    </submittedName>
</protein>
<dbReference type="InterPro" id="IPR007138">
    <property type="entry name" value="ABM_dom"/>
</dbReference>
<dbReference type="PROSITE" id="PS51725">
    <property type="entry name" value="ABM"/>
    <property type="match status" value="1"/>
</dbReference>
<name>A0A7Y9TI43_9BACT</name>
<dbReference type="SUPFAM" id="SSF54909">
    <property type="entry name" value="Dimeric alpha+beta barrel"/>
    <property type="match status" value="1"/>
</dbReference>
<dbReference type="InterPro" id="IPR011008">
    <property type="entry name" value="Dimeric_a/b-barrel"/>
</dbReference>
<evidence type="ECO:0000259" key="1">
    <source>
        <dbReference type="PROSITE" id="PS51725"/>
    </source>
</evidence>
<dbReference type="EMBL" id="JACCCW010000002">
    <property type="protein sequence ID" value="NYF80605.1"/>
    <property type="molecule type" value="Genomic_DNA"/>
</dbReference>
<feature type="domain" description="ABM" evidence="1">
    <location>
        <begin position="52"/>
        <end position="146"/>
    </location>
</feature>
<evidence type="ECO:0000313" key="2">
    <source>
        <dbReference type="EMBL" id="NYF80605.1"/>
    </source>
</evidence>
<dbReference type="Gene3D" id="3.30.70.100">
    <property type="match status" value="1"/>
</dbReference>
<organism evidence="2 3">
    <name type="scientific">Granulicella arctica</name>
    <dbReference type="NCBI Taxonomy" id="940613"/>
    <lineage>
        <taxon>Bacteria</taxon>
        <taxon>Pseudomonadati</taxon>
        <taxon>Acidobacteriota</taxon>
        <taxon>Terriglobia</taxon>
        <taxon>Terriglobales</taxon>
        <taxon>Acidobacteriaceae</taxon>
        <taxon>Granulicella</taxon>
    </lineage>
</organism>
<dbReference type="AlphaFoldDB" id="A0A7Y9TI43"/>
<dbReference type="Pfam" id="PF03992">
    <property type="entry name" value="ABM"/>
    <property type="match status" value="1"/>
</dbReference>
<evidence type="ECO:0000313" key="3">
    <source>
        <dbReference type="Proteomes" id="UP000589520"/>
    </source>
</evidence>
<keyword evidence="2" id="KW-0503">Monooxygenase</keyword>
<keyword evidence="3" id="KW-1185">Reference proteome</keyword>
<gene>
    <name evidence="2" type="ORF">HDF17_002925</name>
</gene>
<proteinExistence type="predicted"/>
<dbReference type="GO" id="GO:0004497">
    <property type="term" value="F:monooxygenase activity"/>
    <property type="evidence" value="ECO:0007669"/>
    <property type="project" value="UniProtKB-KW"/>
</dbReference>
<dbReference type="RefSeq" id="WP_179492114.1">
    <property type="nucleotide sequence ID" value="NZ_JACCCW010000002.1"/>
</dbReference>
<reference evidence="2 3" key="1">
    <citation type="submission" date="2020-07" db="EMBL/GenBank/DDBJ databases">
        <title>Genomic Encyclopedia of Type Strains, Phase IV (KMG-V): Genome sequencing to study the core and pangenomes of soil and plant-associated prokaryotes.</title>
        <authorList>
            <person name="Whitman W."/>
        </authorList>
    </citation>
    <scope>NUCLEOTIDE SEQUENCE [LARGE SCALE GENOMIC DNA]</scope>
    <source>
        <strain evidence="2 3">X4EP2</strain>
    </source>
</reference>